<proteinExistence type="predicted"/>
<sequence>MASPGASGLFLFGDTPSSVFTTIMLLPSVQCVGGSKLEREVDERRPRPPFPWDIYIVADARGISSCTDVQHSSSALPTNNPCPPSLGPLFRSIRRASFPSSHVHGPDAMPQLCHDACSFTSRLVTWSLLRLFLSSMGRDVDALLHNRTRSAFIIVDSGMGTSSSSSLILRIAAFPFRFTTASTEESYGGAPDTA</sequence>
<dbReference type="AlphaFoldDB" id="A0AAJ0A1J0"/>
<keyword evidence="2" id="KW-1185">Reference proteome</keyword>
<evidence type="ECO:0000313" key="2">
    <source>
        <dbReference type="Proteomes" id="UP001243989"/>
    </source>
</evidence>
<reference evidence="1" key="1">
    <citation type="submission" date="2021-06" db="EMBL/GenBank/DDBJ databases">
        <title>Comparative genomics, transcriptomics and evolutionary studies reveal genomic signatures of adaptation to plant cell wall in hemibiotrophic fungi.</title>
        <authorList>
            <consortium name="DOE Joint Genome Institute"/>
            <person name="Baroncelli R."/>
            <person name="Diaz J.F."/>
            <person name="Benocci T."/>
            <person name="Peng M."/>
            <person name="Battaglia E."/>
            <person name="Haridas S."/>
            <person name="Andreopoulos W."/>
            <person name="Labutti K."/>
            <person name="Pangilinan J."/>
            <person name="Floch G.L."/>
            <person name="Makela M.R."/>
            <person name="Henrissat B."/>
            <person name="Grigoriev I.V."/>
            <person name="Crouch J.A."/>
            <person name="De Vries R.P."/>
            <person name="Sukno S.A."/>
            <person name="Thon M.R."/>
        </authorList>
    </citation>
    <scope>NUCLEOTIDE SEQUENCE</scope>
    <source>
        <strain evidence="1">CBS 102054</strain>
    </source>
</reference>
<protein>
    <submittedName>
        <fullName evidence="1">Uncharacterized protein</fullName>
    </submittedName>
</protein>
<dbReference type="EMBL" id="JAHMHQ010000004">
    <property type="protein sequence ID" value="KAK1640412.1"/>
    <property type="molecule type" value="Genomic_DNA"/>
</dbReference>
<name>A0AAJ0A1J0_9PEZI</name>
<dbReference type="Proteomes" id="UP001243989">
    <property type="component" value="Unassembled WGS sequence"/>
</dbReference>
<evidence type="ECO:0000313" key="1">
    <source>
        <dbReference type="EMBL" id="KAK1640412.1"/>
    </source>
</evidence>
<dbReference type="GeneID" id="85466921"/>
<dbReference type="RefSeq" id="XP_060449019.1">
    <property type="nucleotide sequence ID" value="XM_060582059.1"/>
</dbReference>
<organism evidence="1 2">
    <name type="scientific">Colletotrichum phormii</name>
    <dbReference type="NCBI Taxonomy" id="359342"/>
    <lineage>
        <taxon>Eukaryota</taxon>
        <taxon>Fungi</taxon>
        <taxon>Dikarya</taxon>
        <taxon>Ascomycota</taxon>
        <taxon>Pezizomycotina</taxon>
        <taxon>Sordariomycetes</taxon>
        <taxon>Hypocreomycetidae</taxon>
        <taxon>Glomerellales</taxon>
        <taxon>Glomerellaceae</taxon>
        <taxon>Colletotrichum</taxon>
        <taxon>Colletotrichum acutatum species complex</taxon>
    </lineage>
</organism>
<gene>
    <name evidence="1" type="ORF">BDP81DRAFT_162964</name>
</gene>
<accession>A0AAJ0A1J0</accession>
<comment type="caution">
    <text evidence="1">The sequence shown here is derived from an EMBL/GenBank/DDBJ whole genome shotgun (WGS) entry which is preliminary data.</text>
</comment>